<gene>
    <name evidence="1" type="ORF">BG36_16115</name>
</gene>
<dbReference type="eggNOG" id="ENOG50342UE">
    <property type="taxonomic scope" value="Bacteria"/>
</dbReference>
<evidence type="ECO:0000313" key="2">
    <source>
        <dbReference type="Proteomes" id="UP000019849"/>
    </source>
</evidence>
<protein>
    <submittedName>
        <fullName evidence="1">Uncharacterized protein</fullName>
    </submittedName>
</protein>
<dbReference type="STRING" id="69279.BG36_16115"/>
<dbReference type="PATRIC" id="fig|69279.3.peg.4285"/>
<dbReference type="EMBL" id="JENY01000034">
    <property type="protein sequence ID" value="EXL02125.1"/>
    <property type="molecule type" value="Genomic_DNA"/>
</dbReference>
<dbReference type="AlphaFoldDB" id="A0A011V123"/>
<proteinExistence type="predicted"/>
<reference evidence="1 2" key="1">
    <citation type="submission" date="2014-02" db="EMBL/GenBank/DDBJ databases">
        <title>Aquamicrobium defluvii Genome sequencing.</title>
        <authorList>
            <person name="Wang X."/>
        </authorList>
    </citation>
    <scope>NUCLEOTIDE SEQUENCE [LARGE SCALE GENOMIC DNA]</scope>
    <source>
        <strain evidence="1 2">W13Z1</strain>
    </source>
</reference>
<evidence type="ECO:0000313" key="1">
    <source>
        <dbReference type="EMBL" id="EXL02125.1"/>
    </source>
</evidence>
<comment type="caution">
    <text evidence="1">The sequence shown here is derived from an EMBL/GenBank/DDBJ whole genome shotgun (WGS) entry which is preliminary data.</text>
</comment>
<organism evidence="1 2">
    <name type="scientific">Aquamicrobium defluvii</name>
    <dbReference type="NCBI Taxonomy" id="69279"/>
    <lineage>
        <taxon>Bacteria</taxon>
        <taxon>Pseudomonadati</taxon>
        <taxon>Pseudomonadota</taxon>
        <taxon>Alphaproteobacteria</taxon>
        <taxon>Hyphomicrobiales</taxon>
        <taxon>Phyllobacteriaceae</taxon>
        <taxon>Aquamicrobium</taxon>
    </lineage>
</organism>
<sequence>MAERLGAILRALQITEIEYSLSGGGDSGETTLERVTYRNDPLAHDLPDIPIFIGDRGEIRHLPELLGNIVADAPEGDWVNNEGGYGSVYVRPFEGEEALTIDCDMSYREDGDYPSCPASSP</sequence>
<dbReference type="HOGENOM" id="CLU_150604_0_0_5"/>
<dbReference type="RefSeq" id="WP_035031877.1">
    <property type="nucleotide sequence ID" value="NZ_KK073906.1"/>
</dbReference>
<dbReference type="Proteomes" id="UP000019849">
    <property type="component" value="Unassembled WGS sequence"/>
</dbReference>
<accession>A0A011V123</accession>
<name>A0A011V123_9HYPH</name>